<evidence type="ECO:0000259" key="1">
    <source>
        <dbReference type="PROSITE" id="PS50887"/>
    </source>
</evidence>
<dbReference type="InterPro" id="IPR029787">
    <property type="entry name" value="Nucleotide_cyclase"/>
</dbReference>
<dbReference type="SUPFAM" id="SSF55073">
    <property type="entry name" value="Nucleotide cyclase"/>
    <property type="match status" value="1"/>
</dbReference>
<dbReference type="EMBL" id="PGFE01000005">
    <property type="protein sequence ID" value="PJJ69205.1"/>
    <property type="molecule type" value="Genomic_DNA"/>
</dbReference>
<reference evidence="2 3" key="1">
    <citation type="submission" date="2017-11" db="EMBL/GenBank/DDBJ databases">
        <title>Genomic Encyclopedia of Archaeal and Bacterial Type Strains, Phase II (KMG-II): From Individual Species to Whole Genera.</title>
        <authorList>
            <person name="Goeker M."/>
        </authorList>
    </citation>
    <scope>NUCLEOTIDE SEQUENCE [LARGE SCALE GENOMIC DNA]</scope>
    <source>
        <strain evidence="2 3">DSM 25478</strain>
    </source>
</reference>
<evidence type="ECO:0000313" key="3">
    <source>
        <dbReference type="Proteomes" id="UP000231693"/>
    </source>
</evidence>
<dbReference type="InterPro" id="IPR050706">
    <property type="entry name" value="Cyclic-di-GMP_PDE-like"/>
</dbReference>
<dbReference type="SMART" id="SM00267">
    <property type="entry name" value="GGDEF"/>
    <property type="match status" value="1"/>
</dbReference>
<dbReference type="Gene3D" id="3.30.70.270">
    <property type="match status" value="1"/>
</dbReference>
<dbReference type="InterPro" id="IPR046342">
    <property type="entry name" value="CBS_dom_sf"/>
</dbReference>
<dbReference type="Proteomes" id="UP000231693">
    <property type="component" value="Unassembled WGS sequence"/>
</dbReference>
<dbReference type="PANTHER" id="PTHR33121">
    <property type="entry name" value="CYCLIC DI-GMP PHOSPHODIESTERASE PDEF"/>
    <property type="match status" value="1"/>
</dbReference>
<accession>A0A2M9CCU2</accession>
<dbReference type="InterPro" id="IPR043128">
    <property type="entry name" value="Rev_trsase/Diguanyl_cyclase"/>
</dbReference>
<dbReference type="InterPro" id="IPR000160">
    <property type="entry name" value="GGDEF_dom"/>
</dbReference>
<dbReference type="PROSITE" id="PS50887">
    <property type="entry name" value="GGDEF"/>
    <property type="match status" value="1"/>
</dbReference>
<gene>
    <name evidence="2" type="ORF">CLV28_2667</name>
</gene>
<dbReference type="Gene3D" id="3.10.580.10">
    <property type="entry name" value="CBS-domain"/>
    <property type="match status" value="1"/>
</dbReference>
<dbReference type="NCBIfam" id="TIGR00254">
    <property type="entry name" value="GGDEF"/>
    <property type="match status" value="1"/>
</dbReference>
<keyword evidence="3" id="KW-1185">Reference proteome</keyword>
<dbReference type="RefSeq" id="WP_100423820.1">
    <property type="nucleotide sequence ID" value="NZ_BOOX01000005.1"/>
</dbReference>
<dbReference type="AlphaFoldDB" id="A0A2M9CCU2"/>
<evidence type="ECO:0000313" key="2">
    <source>
        <dbReference type="EMBL" id="PJJ69205.1"/>
    </source>
</evidence>
<dbReference type="SUPFAM" id="SSF54631">
    <property type="entry name" value="CBS-domain pair"/>
    <property type="match status" value="1"/>
</dbReference>
<dbReference type="CDD" id="cd01949">
    <property type="entry name" value="GGDEF"/>
    <property type="match status" value="1"/>
</dbReference>
<name>A0A2M9CCU2_9CELL</name>
<dbReference type="PANTHER" id="PTHR33121:SF70">
    <property type="entry name" value="SIGNALING PROTEIN YKOW"/>
    <property type="match status" value="1"/>
</dbReference>
<proteinExistence type="predicted"/>
<sequence length="318" mass="32872">MYDDIATMARYVTPRGGPRTGTVADLAHPVVVVGAAMPVGELEVLFRAPEVRCVAVQEEDGPRTGVVSRAGLATALTGRLGYGRAVLERKPTGSVTHWSPLVVRPGTPVAEVATLAMARGDQHRYEDVLVAGSSWASASTSDVMRSLVASLAERTTHDPATRLATRGATWQALAHRCSMVGASGTRVVLVLLDVQGMAHVNAAHGERTGDAVLAEVAARLTAALPRGCEAGRVDGDRFAVLATLPAMDDVQAAASAESLRRHLVAGAQGAVRCAPGLVVALHSSVVWSVAAGASAEDLIHEGERRLVLGARPAGLAAS</sequence>
<feature type="domain" description="GGDEF" evidence="1">
    <location>
        <begin position="185"/>
        <end position="318"/>
    </location>
</feature>
<organism evidence="2 3">
    <name type="scientific">Sediminihabitans luteus</name>
    <dbReference type="NCBI Taxonomy" id="1138585"/>
    <lineage>
        <taxon>Bacteria</taxon>
        <taxon>Bacillati</taxon>
        <taxon>Actinomycetota</taxon>
        <taxon>Actinomycetes</taxon>
        <taxon>Micrococcales</taxon>
        <taxon>Cellulomonadaceae</taxon>
        <taxon>Sediminihabitans</taxon>
    </lineage>
</organism>
<dbReference type="OrthoDB" id="5165646at2"/>
<protein>
    <submittedName>
        <fullName evidence="2">Diguanylate cyclase (GGDEF)-like protein</fullName>
    </submittedName>
</protein>
<dbReference type="GO" id="GO:0071111">
    <property type="term" value="F:cyclic-guanylate-specific phosphodiesterase activity"/>
    <property type="evidence" value="ECO:0007669"/>
    <property type="project" value="InterPro"/>
</dbReference>
<comment type="caution">
    <text evidence="2">The sequence shown here is derived from an EMBL/GenBank/DDBJ whole genome shotgun (WGS) entry which is preliminary data.</text>
</comment>
<dbReference type="Pfam" id="PF00990">
    <property type="entry name" value="GGDEF"/>
    <property type="match status" value="1"/>
</dbReference>